<protein>
    <submittedName>
        <fullName evidence="1">Uncharacterized protein</fullName>
    </submittedName>
</protein>
<sequence length="47" mass="5465">FLIKDLCKRFEEALQVEQRAIQKATHQNRRSLTTSDSSTKVNLFLSI</sequence>
<evidence type="ECO:0000313" key="4">
    <source>
        <dbReference type="Proteomes" id="UP000681967"/>
    </source>
</evidence>
<dbReference type="EMBL" id="CAJOBJ010170326">
    <property type="protein sequence ID" value="CAF4880320.1"/>
    <property type="molecule type" value="Genomic_DNA"/>
</dbReference>
<dbReference type="Proteomes" id="UP000681967">
    <property type="component" value="Unassembled WGS sequence"/>
</dbReference>
<comment type="caution">
    <text evidence="1">The sequence shown here is derived from an EMBL/GenBank/DDBJ whole genome shotgun (WGS) entry which is preliminary data.</text>
</comment>
<dbReference type="EMBL" id="CAJOBJ010372164">
    <property type="protein sequence ID" value="CAF5223934.1"/>
    <property type="molecule type" value="Genomic_DNA"/>
</dbReference>
<evidence type="ECO:0000313" key="2">
    <source>
        <dbReference type="EMBL" id="CAF4880320.1"/>
    </source>
</evidence>
<dbReference type="EMBL" id="CAJOBH010087383">
    <property type="protein sequence ID" value="CAF4547415.1"/>
    <property type="molecule type" value="Genomic_DNA"/>
</dbReference>
<evidence type="ECO:0000313" key="1">
    <source>
        <dbReference type="EMBL" id="CAF4547415.1"/>
    </source>
</evidence>
<reference evidence="1" key="1">
    <citation type="submission" date="2021-02" db="EMBL/GenBank/DDBJ databases">
        <authorList>
            <person name="Nowell W R."/>
        </authorList>
    </citation>
    <scope>NUCLEOTIDE SEQUENCE</scope>
</reference>
<evidence type="ECO:0000313" key="3">
    <source>
        <dbReference type="EMBL" id="CAF5223934.1"/>
    </source>
</evidence>
<dbReference type="Proteomes" id="UP000681720">
    <property type="component" value="Unassembled WGS sequence"/>
</dbReference>
<dbReference type="AlphaFoldDB" id="A0A8S2YBK4"/>
<proteinExistence type="predicted"/>
<gene>
    <name evidence="1" type="ORF">BYL167_LOCUS37962</name>
    <name evidence="2" type="ORF">GIL414_LOCUS50823</name>
    <name evidence="3" type="ORF">GIL414_LOCUS85842</name>
</gene>
<accession>A0A8S2YBK4</accession>
<organism evidence="1 4">
    <name type="scientific">Rotaria magnacalcarata</name>
    <dbReference type="NCBI Taxonomy" id="392030"/>
    <lineage>
        <taxon>Eukaryota</taxon>
        <taxon>Metazoa</taxon>
        <taxon>Spiralia</taxon>
        <taxon>Gnathifera</taxon>
        <taxon>Rotifera</taxon>
        <taxon>Eurotatoria</taxon>
        <taxon>Bdelloidea</taxon>
        <taxon>Philodinida</taxon>
        <taxon>Philodinidae</taxon>
        <taxon>Rotaria</taxon>
    </lineage>
</organism>
<name>A0A8S2YBK4_9BILA</name>
<feature type="non-terminal residue" evidence="1">
    <location>
        <position position="1"/>
    </location>
</feature>